<dbReference type="RefSeq" id="XP_013319207.1">
    <property type="nucleotide sequence ID" value="XM_013463753.1"/>
</dbReference>
<dbReference type="OrthoDB" id="5354164at2759"/>
<sequence>MSISQLTAALGSASLEVLAALVNAKFDFSIVKIEAPVEFQGVGQAISATRRNVAENGLTHITAMKLGALFEQIIPETPALVRAYGTRASDIMKSPVANPTKAGKFGFLQEHIGADATSLWAAATSSSEAIAVHLLACILADIWNDLEATAIWEELVSRRQEQLSDNGQSFLRSRISITREQLREWDASARSWLQCANKFMPKQHSHLTIVTNSSGLSVDTTRDLYDDVTNAWISALRVTECLLHGESHEVMNGAILLALKSWQLYPDMLYLKDTRKFEQDDALFPRSALLTVGVTSASPDRIGLSWSLPLAYLRYYGDPVVVTRSTAENASYVNVDEFCQMVLGSATGYWCKTYDDIDIAVDLLVALSQSLEQVTEGGFILPRHPMRLVGWFQILTKAANASKNASPTKKPNLDQYRALGVRKGKKFLAAPSDSPPPFFGFNKFSTLFKAFDHEEWQISLLREMAKEAAIGKDPRALVVRYRSEELSELHGRTIWEYATVLPLHSTLSLGKTSGPRHKRWTLLSDALKAHPCRCTGRCVQNCPCSKDGFCGPNCHPKSCMLEGDVADCGMGLVSKSSAKSSTSGKADIKQRSISWKVARHAMLLGAQEDCVEIQYTTAFRWPDEDRFQWAEFAYEMKTTLPWGSRHANLANYVSLSDDQEKTRSWVFRYGDPKRAAVFEQCEQAGDPSMTRDTPDMNAVVTCIKSNQSSVSSLNLYLWRLCRSWTSQGRDGEIEITTLGPTRYFSSLAFLAAVAKLYQQFPAAQVSLEILSKPLNIDWWHTKGQSDAYSRTQIFSLAEAFTCITLLETGSVEVTPSSLDKMFALARGNSLFVAKTLVQDPWTVGDASAIEHLNGNVGKPGLTLLIPPPNPKMKKLDMKGYKVLPYARFDGNLHDAFSNTTLHLSFTKYEQPVSSQTYGEKDVRAYFRESLVSVLDHGDWIADLDIQAARNDALFIRVPLCKHNPNHWPENANYNEKETPAKGLTAIDDWKELLDLPSSDGIIRAHKNWIARLAAATMSIQRKKRTLVLPPEFCWKCLYTALADVSKAPDLRYMTDSDPSEDEIAKSRPKRKGRKRKRPVVVVDQKKSARVKESRHGAVLVA</sequence>
<dbReference type="Proteomes" id="UP000054342">
    <property type="component" value="Unassembled WGS sequence"/>
</dbReference>
<evidence type="ECO:0000313" key="3">
    <source>
        <dbReference type="Proteomes" id="UP000054342"/>
    </source>
</evidence>
<feature type="compositionally biased region" description="Basic residues" evidence="1">
    <location>
        <begin position="1066"/>
        <end position="1078"/>
    </location>
</feature>
<reference evidence="2 3" key="1">
    <citation type="submission" date="2015-01" db="EMBL/GenBank/DDBJ databases">
        <title>The Genome Sequence of Exophiala xenobiotica CBS118157.</title>
        <authorList>
            <consortium name="The Broad Institute Genomics Platform"/>
            <person name="Cuomo C."/>
            <person name="de Hoog S."/>
            <person name="Gorbushina A."/>
            <person name="Stielow B."/>
            <person name="Teixiera M."/>
            <person name="Abouelleil A."/>
            <person name="Chapman S.B."/>
            <person name="Priest M."/>
            <person name="Young S.K."/>
            <person name="Wortman J."/>
            <person name="Nusbaum C."/>
            <person name="Birren B."/>
        </authorList>
    </citation>
    <scope>NUCLEOTIDE SEQUENCE [LARGE SCALE GENOMIC DNA]</scope>
    <source>
        <strain evidence="2 3">CBS 118157</strain>
    </source>
</reference>
<proteinExistence type="predicted"/>
<protein>
    <submittedName>
        <fullName evidence="2">Uncharacterized protein</fullName>
    </submittedName>
</protein>
<dbReference type="HOGENOM" id="CLU_009290_0_0_1"/>
<dbReference type="AlphaFoldDB" id="A0A0D2ESD1"/>
<name>A0A0D2ESD1_9EURO</name>
<evidence type="ECO:0000256" key="1">
    <source>
        <dbReference type="SAM" id="MobiDB-lite"/>
    </source>
</evidence>
<dbReference type="EMBL" id="KN847318">
    <property type="protein sequence ID" value="KIW58623.1"/>
    <property type="molecule type" value="Genomic_DNA"/>
</dbReference>
<evidence type="ECO:0000313" key="2">
    <source>
        <dbReference type="EMBL" id="KIW58623.1"/>
    </source>
</evidence>
<organism evidence="2 3">
    <name type="scientific">Exophiala xenobiotica</name>
    <dbReference type="NCBI Taxonomy" id="348802"/>
    <lineage>
        <taxon>Eukaryota</taxon>
        <taxon>Fungi</taxon>
        <taxon>Dikarya</taxon>
        <taxon>Ascomycota</taxon>
        <taxon>Pezizomycotina</taxon>
        <taxon>Eurotiomycetes</taxon>
        <taxon>Chaetothyriomycetidae</taxon>
        <taxon>Chaetothyriales</taxon>
        <taxon>Herpotrichiellaceae</taxon>
        <taxon>Exophiala</taxon>
    </lineage>
</organism>
<feature type="compositionally biased region" description="Basic and acidic residues" evidence="1">
    <location>
        <begin position="1083"/>
        <end position="1095"/>
    </location>
</feature>
<feature type="region of interest" description="Disordered" evidence="1">
    <location>
        <begin position="1051"/>
        <end position="1101"/>
    </location>
</feature>
<keyword evidence="3" id="KW-1185">Reference proteome</keyword>
<gene>
    <name evidence="2" type="ORF">PV05_03124</name>
</gene>
<accession>A0A0D2ESD1</accession>
<dbReference type="GeneID" id="25325032"/>